<feature type="region of interest" description="Disordered" evidence="1">
    <location>
        <begin position="1"/>
        <end position="25"/>
    </location>
</feature>
<feature type="compositionally biased region" description="Gly residues" evidence="1">
    <location>
        <begin position="1"/>
        <end position="13"/>
    </location>
</feature>
<evidence type="ECO:0000256" key="2">
    <source>
        <dbReference type="SAM" id="Phobius"/>
    </source>
</evidence>
<reference evidence="3" key="1">
    <citation type="journal article" date="2014" name="Int. J. Syst. Evol. Microbiol.">
        <title>Complete genome sequence of Corynebacterium casei LMG S-19264T (=DSM 44701T), isolated from a smear-ripened cheese.</title>
        <authorList>
            <consortium name="US DOE Joint Genome Institute (JGI-PGF)"/>
            <person name="Walter F."/>
            <person name="Albersmeier A."/>
            <person name="Kalinowski J."/>
            <person name="Ruckert C."/>
        </authorList>
    </citation>
    <scope>NUCLEOTIDE SEQUENCE</scope>
    <source>
        <strain evidence="3">JCM 3276</strain>
    </source>
</reference>
<keyword evidence="2" id="KW-0472">Membrane</keyword>
<keyword evidence="2" id="KW-0812">Transmembrane</keyword>
<evidence type="ECO:0008006" key="5">
    <source>
        <dbReference type="Google" id="ProtNLM"/>
    </source>
</evidence>
<keyword evidence="2" id="KW-1133">Transmembrane helix</keyword>
<protein>
    <recommendedName>
        <fullName evidence="5">34 kDa antigenic protein</fullName>
    </recommendedName>
</protein>
<feature type="transmembrane region" description="Helical" evidence="2">
    <location>
        <begin position="95"/>
        <end position="116"/>
    </location>
</feature>
<feature type="transmembrane region" description="Helical" evidence="2">
    <location>
        <begin position="122"/>
        <end position="141"/>
    </location>
</feature>
<feature type="region of interest" description="Disordered" evidence="1">
    <location>
        <begin position="152"/>
        <end position="229"/>
    </location>
</feature>
<evidence type="ECO:0000313" key="4">
    <source>
        <dbReference type="Proteomes" id="UP000660680"/>
    </source>
</evidence>
<feature type="transmembrane region" description="Helical" evidence="2">
    <location>
        <begin position="66"/>
        <end position="86"/>
    </location>
</feature>
<dbReference type="Pfam" id="PF17270">
    <property type="entry name" value="DUF5336"/>
    <property type="match status" value="1"/>
</dbReference>
<name>A0A918GAP0_9PSEU</name>
<sequence>MSYPGGAPGGYPGPGQQPTQAYGPPPSAGPKFTVAQMLHLGVAGLGLLNFFLGFAEVGPGSNYFEIASVVPALFLIAGVLSLKVILPGEDKKPGILVPAIAVASALTVLFGLFGGLDGTGAILLLIFGLIQAAAAVAAFLMDAGIIKPPAPQHHAPYAQPGGYNPPSGQFGQQQMPGQPGQPGQPMPQQPGQFGQPPVSSQQTTFAPQQGQFGQQAPGTPPGGYPQQQP</sequence>
<gene>
    <name evidence="3" type="ORF">GCM10010171_16170</name>
</gene>
<dbReference type="InterPro" id="IPR035166">
    <property type="entry name" value="DUF5336"/>
</dbReference>
<feature type="transmembrane region" description="Helical" evidence="2">
    <location>
        <begin position="37"/>
        <end position="54"/>
    </location>
</feature>
<evidence type="ECO:0000256" key="1">
    <source>
        <dbReference type="SAM" id="MobiDB-lite"/>
    </source>
</evidence>
<feature type="compositionally biased region" description="Low complexity" evidence="1">
    <location>
        <begin position="152"/>
        <end position="181"/>
    </location>
</feature>
<dbReference type="AlphaFoldDB" id="A0A918GAP0"/>
<feature type="compositionally biased region" description="Pro residues" evidence="1">
    <location>
        <begin position="218"/>
        <end position="229"/>
    </location>
</feature>
<keyword evidence="4" id="KW-1185">Reference proteome</keyword>
<evidence type="ECO:0000313" key="3">
    <source>
        <dbReference type="EMBL" id="GGS23816.1"/>
    </source>
</evidence>
<dbReference type="Proteomes" id="UP000660680">
    <property type="component" value="Unassembled WGS sequence"/>
</dbReference>
<feature type="compositionally biased region" description="Low complexity" evidence="1">
    <location>
        <begin position="189"/>
        <end position="217"/>
    </location>
</feature>
<proteinExistence type="predicted"/>
<organism evidence="3 4">
    <name type="scientific">Actinokineospora fastidiosa</name>
    <dbReference type="NCBI Taxonomy" id="1816"/>
    <lineage>
        <taxon>Bacteria</taxon>
        <taxon>Bacillati</taxon>
        <taxon>Actinomycetota</taxon>
        <taxon>Actinomycetes</taxon>
        <taxon>Pseudonocardiales</taxon>
        <taxon>Pseudonocardiaceae</taxon>
        <taxon>Actinokineospora</taxon>
    </lineage>
</organism>
<comment type="caution">
    <text evidence="3">The sequence shown here is derived from an EMBL/GenBank/DDBJ whole genome shotgun (WGS) entry which is preliminary data.</text>
</comment>
<accession>A0A918GAP0</accession>
<reference evidence="3" key="2">
    <citation type="submission" date="2020-09" db="EMBL/GenBank/DDBJ databases">
        <authorList>
            <person name="Sun Q."/>
            <person name="Ohkuma M."/>
        </authorList>
    </citation>
    <scope>NUCLEOTIDE SEQUENCE</scope>
    <source>
        <strain evidence="3">JCM 3276</strain>
    </source>
</reference>
<dbReference type="EMBL" id="BMRB01000001">
    <property type="protein sequence ID" value="GGS23816.1"/>
    <property type="molecule type" value="Genomic_DNA"/>
</dbReference>